<comment type="caution">
    <text evidence="1">The sequence shown here is derived from an EMBL/GenBank/DDBJ whole genome shotgun (WGS) entry which is preliminary data.</text>
</comment>
<accession>A0ABQ6K8D6</accession>
<gene>
    <name evidence="1" type="ORF">GCM10025881_37370</name>
</gene>
<dbReference type="Proteomes" id="UP001157034">
    <property type="component" value="Unassembled WGS sequence"/>
</dbReference>
<dbReference type="RefSeq" id="WP_284255391.1">
    <property type="nucleotide sequence ID" value="NZ_BSVB01000001.1"/>
</dbReference>
<dbReference type="EMBL" id="BSVB01000001">
    <property type="protein sequence ID" value="GMA96913.1"/>
    <property type="molecule type" value="Genomic_DNA"/>
</dbReference>
<protein>
    <submittedName>
        <fullName evidence="1">Uncharacterized protein</fullName>
    </submittedName>
</protein>
<organism evidence="1 2">
    <name type="scientific">Pseudolysinimonas kribbensis</name>
    <dbReference type="NCBI Taxonomy" id="433641"/>
    <lineage>
        <taxon>Bacteria</taxon>
        <taxon>Bacillati</taxon>
        <taxon>Actinomycetota</taxon>
        <taxon>Actinomycetes</taxon>
        <taxon>Micrococcales</taxon>
        <taxon>Microbacteriaceae</taxon>
        <taxon>Pseudolysinimonas</taxon>
    </lineage>
</organism>
<name>A0ABQ6K8D6_9MICO</name>
<sequence>MTTTLDRRNKAPRIRLPRDGSAAELGADALACRSCGNRVEHPHPARTEALPVWPRVSPAFDAMGGGARVAMEVALTRCEKCDARRDRARALVLVHGLGSIPGTGEIEVERVDAALAGLDVLGIEGDDTARFTRSPSDVRSLVEAMAPCGASCSWSLHLGTGGDPRTASATRWGAVPADLARDTADAFQVFWRYSMETETPCAPPSWTARRGRASCAASARCASSPATR</sequence>
<evidence type="ECO:0000313" key="1">
    <source>
        <dbReference type="EMBL" id="GMA96913.1"/>
    </source>
</evidence>
<keyword evidence="2" id="KW-1185">Reference proteome</keyword>
<proteinExistence type="predicted"/>
<evidence type="ECO:0000313" key="2">
    <source>
        <dbReference type="Proteomes" id="UP001157034"/>
    </source>
</evidence>
<reference evidence="2" key="1">
    <citation type="journal article" date="2019" name="Int. J. Syst. Evol. Microbiol.">
        <title>The Global Catalogue of Microorganisms (GCM) 10K type strain sequencing project: providing services to taxonomists for standard genome sequencing and annotation.</title>
        <authorList>
            <consortium name="The Broad Institute Genomics Platform"/>
            <consortium name="The Broad Institute Genome Sequencing Center for Infectious Disease"/>
            <person name="Wu L."/>
            <person name="Ma J."/>
        </authorList>
    </citation>
    <scope>NUCLEOTIDE SEQUENCE [LARGE SCALE GENOMIC DNA]</scope>
    <source>
        <strain evidence="2">NBRC 108894</strain>
    </source>
</reference>